<dbReference type="RefSeq" id="WP_146884748.1">
    <property type="nucleotide sequence ID" value="NZ_BJXB01000010.1"/>
</dbReference>
<gene>
    <name evidence="5" type="ORF">DC3_25500</name>
</gene>
<dbReference type="InterPro" id="IPR011990">
    <property type="entry name" value="TPR-like_helical_dom_sf"/>
</dbReference>
<dbReference type="Gene3D" id="1.10.10.10">
    <property type="entry name" value="Winged helix-like DNA-binding domain superfamily/Winged helix DNA-binding domain"/>
    <property type="match status" value="1"/>
</dbReference>
<dbReference type="AlphaFoldDB" id="A0A511N227"/>
<evidence type="ECO:0000256" key="1">
    <source>
        <dbReference type="ARBA" id="ARBA00023015"/>
    </source>
</evidence>
<evidence type="ECO:0000256" key="2">
    <source>
        <dbReference type="ARBA" id="ARBA00023163"/>
    </source>
</evidence>
<dbReference type="SMART" id="SM01043">
    <property type="entry name" value="BTAD"/>
    <property type="match status" value="1"/>
</dbReference>
<dbReference type="PANTHER" id="PTHR35807:SF1">
    <property type="entry name" value="TRANSCRIPTIONAL REGULATOR REDD"/>
    <property type="match status" value="1"/>
</dbReference>
<evidence type="ECO:0000256" key="3">
    <source>
        <dbReference type="SAM" id="Coils"/>
    </source>
</evidence>
<feature type="coiled-coil region" evidence="3">
    <location>
        <begin position="538"/>
        <end position="601"/>
    </location>
</feature>
<accession>A0A511N227</accession>
<dbReference type="InterPro" id="IPR036388">
    <property type="entry name" value="WH-like_DNA-bd_sf"/>
</dbReference>
<dbReference type="Gene3D" id="3.40.50.300">
    <property type="entry name" value="P-loop containing nucleotide triphosphate hydrolases"/>
    <property type="match status" value="1"/>
</dbReference>
<sequence length="983" mass="110672">MTGTPTHPWIPRPLRFELARPHLIQKLSETLHVTVVALLAPSGYGKSTLLAQYARSTLRPVVWVSCKEDALDPWQLSEMLLQMAAQQADVQVQTGFTTTLPAATTARRLAAELSRLNTNLDFVFDDVDLMGEEALQWLHAFMGSVGEGHRVLLCAYGPENLRLARFLAEGTALILDTHELAFHPEETASFLQLRGLRFTQEQVHHQLEGWPAGIALYAAGATQHYHPTDLVKEAVGRLPRALQKPLCELAVVRMWSEEVVRQLEIPLPEDWLETLLHAGLPLTPVGNALFKPHQVLLSHLGKELQRDPERLQVLSERAATLLERQGEQGQAYHAYLQARRYTDALRVLEQLVPQLEQQKDFRRLRELLEKLPESCRAHPLTITLAHSLIQTGAIRQGRVLLESLRGQGKLTPEGYAFLASATGRQGNPEQQLQLALEGKNRLQTGERCPRLSWQVASALMTLGRYSEAEPEVESLLQHAEERGTPDELGMALTMQQYLLFAQERYAEQKQVLTRAVRLYDSLGLAAQNIPLLLMLAEIEGLEGQMEAASSHLQQIRRLALEEGSVYLPQITECHATLKFWEDELTTALGLLEDALKQAEDMGLRLFCAQIQYRMCDVLLRQGKPELFQQTLEEAERLGASVPLYGTYRPFFEGVQALQAGQLQEAFALLRQVTERPPERQYLVRALALMLDIAKRLGLDSTPIQSRLDQALAGCTSSPVLQLEQHLRLSAQEVKPEETPPAKPLQGPVLNLRTLGGFAAERDGQVLRISLSRSVEVLVWLAVHGPSTRDSIVDALWEGSSEEKNYDYFRVAVRRLRADLQAVFPEVDNPVPFDGSVYRLSGQLQLQLDLHTIQQAMEQPSAEHLKAALDLYRGDFLPEVETEWASVLREEYREKTIHIGLKLATEKLREHPLEAMTLYRRILKIDPYHQGAYLGVMETAHAIGGIPAAQQAFEHYRTVMEQELFEELDPVVVRKVRDLGVKAH</sequence>
<comment type="caution">
    <text evidence="5">The sequence shown here is derived from an EMBL/GenBank/DDBJ whole genome shotgun (WGS) entry which is preliminary data.</text>
</comment>
<keyword evidence="2" id="KW-0804">Transcription</keyword>
<dbReference type="Proteomes" id="UP000321306">
    <property type="component" value="Unassembled WGS sequence"/>
</dbReference>
<dbReference type="EMBL" id="BJXB01000010">
    <property type="protein sequence ID" value="GEM46915.1"/>
    <property type="molecule type" value="Genomic_DNA"/>
</dbReference>
<dbReference type="OrthoDB" id="51149at2"/>
<dbReference type="Gene3D" id="1.25.40.10">
    <property type="entry name" value="Tetratricopeptide repeat domain"/>
    <property type="match status" value="2"/>
</dbReference>
<dbReference type="PANTHER" id="PTHR35807">
    <property type="entry name" value="TRANSCRIPTIONAL REGULATOR REDD-RELATED"/>
    <property type="match status" value="1"/>
</dbReference>
<dbReference type="GO" id="GO:0003677">
    <property type="term" value="F:DNA binding"/>
    <property type="evidence" value="ECO:0007669"/>
    <property type="project" value="TreeGrafter"/>
</dbReference>
<feature type="domain" description="Bacterial transcriptional activator" evidence="4">
    <location>
        <begin position="847"/>
        <end position="979"/>
    </location>
</feature>
<protein>
    <recommendedName>
        <fullName evidence="4">Bacterial transcriptional activator domain-containing protein</fullName>
    </recommendedName>
</protein>
<name>A0A511N227_DEIC1</name>
<evidence type="ECO:0000313" key="6">
    <source>
        <dbReference type="Proteomes" id="UP000321306"/>
    </source>
</evidence>
<dbReference type="InterPro" id="IPR027417">
    <property type="entry name" value="P-loop_NTPase"/>
</dbReference>
<proteinExistence type="predicted"/>
<dbReference type="GO" id="GO:0006355">
    <property type="term" value="P:regulation of DNA-templated transcription"/>
    <property type="evidence" value="ECO:0007669"/>
    <property type="project" value="TreeGrafter"/>
</dbReference>
<dbReference type="SUPFAM" id="SSF48452">
    <property type="entry name" value="TPR-like"/>
    <property type="match status" value="2"/>
</dbReference>
<evidence type="ECO:0000313" key="5">
    <source>
        <dbReference type="EMBL" id="GEM46915.1"/>
    </source>
</evidence>
<dbReference type="Pfam" id="PF03704">
    <property type="entry name" value="BTAD"/>
    <property type="match status" value="1"/>
</dbReference>
<keyword evidence="1" id="KW-0805">Transcription regulation</keyword>
<keyword evidence="6" id="KW-1185">Reference proteome</keyword>
<keyword evidence="3" id="KW-0175">Coiled coil</keyword>
<dbReference type="InterPro" id="IPR005158">
    <property type="entry name" value="BTAD"/>
</dbReference>
<dbReference type="SUPFAM" id="SSF52540">
    <property type="entry name" value="P-loop containing nucleoside triphosphate hydrolases"/>
    <property type="match status" value="1"/>
</dbReference>
<dbReference type="InterPro" id="IPR051677">
    <property type="entry name" value="AfsR-DnrI-RedD_regulator"/>
</dbReference>
<reference evidence="5 6" key="1">
    <citation type="submission" date="2019-07" db="EMBL/GenBank/DDBJ databases">
        <title>Whole genome shotgun sequence of Deinococcus cellulosilyticus NBRC 106333.</title>
        <authorList>
            <person name="Hosoyama A."/>
            <person name="Uohara A."/>
            <person name="Ohji S."/>
            <person name="Ichikawa N."/>
        </authorList>
    </citation>
    <scope>NUCLEOTIDE SEQUENCE [LARGE SCALE GENOMIC DNA]</scope>
    <source>
        <strain evidence="5 6">NBRC 106333</strain>
    </source>
</reference>
<organism evidence="5 6">
    <name type="scientific">Deinococcus cellulosilyticus (strain DSM 18568 / NBRC 106333 / KACC 11606 / 5516J-15)</name>
    <dbReference type="NCBI Taxonomy" id="1223518"/>
    <lineage>
        <taxon>Bacteria</taxon>
        <taxon>Thermotogati</taxon>
        <taxon>Deinococcota</taxon>
        <taxon>Deinococci</taxon>
        <taxon>Deinococcales</taxon>
        <taxon>Deinococcaceae</taxon>
        <taxon>Deinococcus</taxon>
    </lineage>
</organism>
<evidence type="ECO:0000259" key="4">
    <source>
        <dbReference type="SMART" id="SM01043"/>
    </source>
</evidence>